<feature type="compositionally biased region" description="Basic residues" evidence="1">
    <location>
        <begin position="68"/>
        <end position="79"/>
    </location>
</feature>
<evidence type="ECO:0000313" key="2">
    <source>
        <dbReference type="EMBL" id="MBW78246.1"/>
    </source>
</evidence>
<organism evidence="2">
    <name type="scientific">Anopheles darlingi</name>
    <name type="common">Mosquito</name>
    <dbReference type="NCBI Taxonomy" id="43151"/>
    <lineage>
        <taxon>Eukaryota</taxon>
        <taxon>Metazoa</taxon>
        <taxon>Ecdysozoa</taxon>
        <taxon>Arthropoda</taxon>
        <taxon>Hexapoda</taxon>
        <taxon>Insecta</taxon>
        <taxon>Pterygota</taxon>
        <taxon>Neoptera</taxon>
        <taxon>Endopterygota</taxon>
        <taxon>Diptera</taxon>
        <taxon>Nematocera</taxon>
        <taxon>Culicoidea</taxon>
        <taxon>Culicidae</taxon>
        <taxon>Anophelinae</taxon>
        <taxon>Anopheles</taxon>
    </lineage>
</organism>
<sequence>MAAKWAASFLSSLSCHSLIQRPHYKRSEFAGIHHRNLSLITVKAGSASQPASQPAIEHLPRSSNVARARARQRRYINQV</sequence>
<protein>
    <submittedName>
        <fullName evidence="2">Putative secreted protein</fullName>
    </submittedName>
</protein>
<dbReference type="AlphaFoldDB" id="A0A2M4DL06"/>
<feature type="region of interest" description="Disordered" evidence="1">
    <location>
        <begin position="50"/>
        <end position="79"/>
    </location>
</feature>
<name>A0A2M4DL06_ANODA</name>
<dbReference type="PROSITE" id="PS51257">
    <property type="entry name" value="PROKAR_LIPOPROTEIN"/>
    <property type="match status" value="1"/>
</dbReference>
<dbReference type="EMBL" id="GGFL01014068">
    <property type="protein sequence ID" value="MBW78246.1"/>
    <property type="molecule type" value="Transcribed_RNA"/>
</dbReference>
<proteinExistence type="predicted"/>
<reference evidence="2" key="1">
    <citation type="submission" date="2018-01" db="EMBL/GenBank/DDBJ databases">
        <title>An insight into the sialome of Amazonian anophelines.</title>
        <authorList>
            <person name="Ribeiro J.M."/>
            <person name="Scarpassa V."/>
            <person name="Calvo E."/>
        </authorList>
    </citation>
    <scope>NUCLEOTIDE SEQUENCE</scope>
</reference>
<accession>A0A2M4DL06</accession>
<evidence type="ECO:0000256" key="1">
    <source>
        <dbReference type="SAM" id="MobiDB-lite"/>
    </source>
</evidence>